<dbReference type="RefSeq" id="WP_153385046.1">
    <property type="nucleotide sequence ID" value="NZ_VDFO01000001.1"/>
</dbReference>
<feature type="compositionally biased region" description="Basic and acidic residues" evidence="1">
    <location>
        <begin position="90"/>
        <end position="122"/>
    </location>
</feature>
<gene>
    <name evidence="3" type="ORF">FHL05_00400</name>
    <name evidence="2" type="ORF">FHL06_04460</name>
</gene>
<dbReference type="OrthoDB" id="2326266at2"/>
<evidence type="ECO:0000313" key="5">
    <source>
        <dbReference type="Proteomes" id="UP000414364"/>
    </source>
</evidence>
<accession>A0A5P0ZMZ2</accession>
<dbReference type="Proteomes" id="UP000414364">
    <property type="component" value="Unassembled WGS sequence"/>
</dbReference>
<organism evidence="2 5">
    <name type="scientific">Companilactobacillus halodurans</name>
    <dbReference type="NCBI Taxonomy" id="2584183"/>
    <lineage>
        <taxon>Bacteria</taxon>
        <taxon>Bacillati</taxon>
        <taxon>Bacillota</taxon>
        <taxon>Bacilli</taxon>
        <taxon>Lactobacillales</taxon>
        <taxon>Lactobacillaceae</taxon>
        <taxon>Companilactobacillus</taxon>
    </lineage>
</organism>
<evidence type="ECO:0000313" key="4">
    <source>
        <dbReference type="Proteomes" id="UP000371423"/>
    </source>
</evidence>
<evidence type="ECO:0000313" key="2">
    <source>
        <dbReference type="EMBL" id="MQS75640.1"/>
    </source>
</evidence>
<feature type="region of interest" description="Disordered" evidence="1">
    <location>
        <begin position="1"/>
        <end position="65"/>
    </location>
</feature>
<reference evidence="4 5" key="1">
    <citation type="journal article" date="2019" name="Syst. Appl. Microbiol.">
        <title>Polyphasic characterization of two novel Lactobacillus spp. isolated from blown salami packages: Description of Lactobacillus halodurans sp. nov. and Lactobacillus salsicarnum sp. nov.</title>
        <authorList>
            <person name="Schuster J.A."/>
            <person name="Klingl A."/>
            <person name="Vogel R.F."/>
            <person name="Ehrmann M.A."/>
        </authorList>
    </citation>
    <scope>NUCLEOTIDE SEQUENCE [LARGE SCALE GENOMIC DNA]</scope>
    <source>
        <strain evidence="3 4">TMW 1.1920</strain>
        <strain evidence="2 5">TMW 1.2172</strain>
    </source>
</reference>
<feature type="compositionally biased region" description="Basic and acidic residues" evidence="1">
    <location>
        <begin position="43"/>
        <end position="65"/>
    </location>
</feature>
<feature type="compositionally biased region" description="Polar residues" evidence="1">
    <location>
        <begin position="131"/>
        <end position="142"/>
    </location>
</feature>
<proteinExistence type="predicted"/>
<evidence type="ECO:0000313" key="3">
    <source>
        <dbReference type="EMBL" id="MQS96353.1"/>
    </source>
</evidence>
<dbReference type="EMBL" id="VDFP01000006">
    <property type="protein sequence ID" value="MQS75640.1"/>
    <property type="molecule type" value="Genomic_DNA"/>
</dbReference>
<protein>
    <submittedName>
        <fullName evidence="2">DUF4355 domain-containing protein</fullName>
    </submittedName>
</protein>
<evidence type="ECO:0000256" key="1">
    <source>
        <dbReference type="SAM" id="MobiDB-lite"/>
    </source>
</evidence>
<feature type="region of interest" description="Disordered" evidence="1">
    <location>
        <begin position="78"/>
        <end position="142"/>
    </location>
</feature>
<feature type="region of interest" description="Disordered" evidence="1">
    <location>
        <begin position="178"/>
        <end position="223"/>
    </location>
</feature>
<comment type="caution">
    <text evidence="2">The sequence shown here is derived from an EMBL/GenBank/DDBJ whole genome shotgun (WGS) entry which is preliminary data.</text>
</comment>
<dbReference type="Pfam" id="PF14265">
    <property type="entry name" value="DUF4355"/>
    <property type="match status" value="1"/>
</dbReference>
<dbReference type="Proteomes" id="UP000371423">
    <property type="component" value="Unassembled WGS sequence"/>
</dbReference>
<keyword evidence="4" id="KW-1185">Reference proteome</keyword>
<feature type="compositionally biased region" description="Polar residues" evidence="1">
    <location>
        <begin position="208"/>
        <end position="223"/>
    </location>
</feature>
<dbReference type="EMBL" id="VDFO01000001">
    <property type="protein sequence ID" value="MQS96353.1"/>
    <property type="molecule type" value="Genomic_DNA"/>
</dbReference>
<dbReference type="InterPro" id="IPR025580">
    <property type="entry name" value="Gp46"/>
</dbReference>
<name>A0A5P0ZMZ2_9LACO</name>
<dbReference type="AlphaFoldDB" id="A0A5P0ZMZ2"/>
<sequence>MKSLLQEPIKLNLQFFSEEGGNGSDNEGSKGPENENSDNSSDESGKENDKDSSDGEDDGKMFTRSELRKLIGSAVNEYKTSKLPNLLSEAEQKGANRAKMTDEERIEADTKEREDKLNKREQALNQRDALSDTTTKLSENGLPTSFASMLSDLHEDKRTKNVKEFKKAFSEAVHKGVLEATKGGKTPQTGGSEHTEDIGSKFAEMANKQGQGLNNNPWSKLRK</sequence>